<name>A0A1I5UZR9_9LACT</name>
<dbReference type="RefSeq" id="WP_092479355.1">
    <property type="nucleotide sequence ID" value="NZ_FOXW01000001.1"/>
</dbReference>
<keyword evidence="2" id="KW-0418">Kinase</keyword>
<comment type="similarity">
    <text evidence="1">Belongs to the ROK (NagC/XylR) family.</text>
</comment>
<dbReference type="OrthoDB" id="9795247at2"/>
<evidence type="ECO:0000313" key="2">
    <source>
        <dbReference type="EMBL" id="SFQ00730.1"/>
    </source>
</evidence>
<gene>
    <name evidence="2" type="ORF">SAMN04488506_0277</name>
</gene>
<dbReference type="Proteomes" id="UP000199136">
    <property type="component" value="Unassembled WGS sequence"/>
</dbReference>
<dbReference type="SUPFAM" id="SSF53067">
    <property type="entry name" value="Actin-like ATPase domain"/>
    <property type="match status" value="1"/>
</dbReference>
<dbReference type="STRING" id="82801.SAMN04488506_0277"/>
<evidence type="ECO:0000313" key="3">
    <source>
        <dbReference type="Proteomes" id="UP000199136"/>
    </source>
</evidence>
<accession>A0A1I5UZR9</accession>
<dbReference type="AlphaFoldDB" id="A0A1I5UZR9"/>
<reference evidence="2 3" key="1">
    <citation type="submission" date="2016-10" db="EMBL/GenBank/DDBJ databases">
        <authorList>
            <person name="de Groot N.N."/>
        </authorList>
    </citation>
    <scope>NUCLEOTIDE SEQUENCE [LARGE SCALE GENOMIC DNA]</scope>
    <source>
        <strain evidence="2 3">DSM 20581</strain>
    </source>
</reference>
<evidence type="ECO:0000256" key="1">
    <source>
        <dbReference type="ARBA" id="ARBA00006479"/>
    </source>
</evidence>
<dbReference type="EMBL" id="FOXW01000001">
    <property type="protein sequence ID" value="SFQ00730.1"/>
    <property type="molecule type" value="Genomic_DNA"/>
</dbReference>
<dbReference type="PANTHER" id="PTHR18964">
    <property type="entry name" value="ROK (REPRESSOR, ORF, KINASE) FAMILY"/>
    <property type="match status" value="1"/>
</dbReference>
<dbReference type="GO" id="GO:0016301">
    <property type="term" value="F:kinase activity"/>
    <property type="evidence" value="ECO:0007669"/>
    <property type="project" value="UniProtKB-KW"/>
</dbReference>
<dbReference type="InterPro" id="IPR043129">
    <property type="entry name" value="ATPase_NBD"/>
</dbReference>
<protein>
    <submittedName>
        <fullName evidence="2">Sugar kinase of the NBD/HSP70 family, may contain an N-terminal HTH domain</fullName>
    </submittedName>
</protein>
<dbReference type="Gene3D" id="3.30.420.40">
    <property type="match status" value="2"/>
</dbReference>
<keyword evidence="2" id="KW-0808">Transferase</keyword>
<dbReference type="CDD" id="cd24152">
    <property type="entry name" value="ASKHA_NBD_ROK-like"/>
    <property type="match status" value="1"/>
</dbReference>
<sequence>MGLAVFDIGGTSVKYAFWQEDDLIDKGSFPSPTTWVGMKQELRRVKEKYAEQYVVEGVAISSPGAVNQAARVVEGASALPYLHHFPIYDELEEMFGCKVALENDANCAALAEVWKGSAKGLDNVLMVVVGTGIGGSVIINGEVQHGAHLFGGEFGFMLLNETQTFSQLGTAVKMAQRYCERKGYPIGTVNGEEVFRLAETGDDIAAEEAEVFYQSLARGIYNLQYSYDPDLILLGGGVSNKPDILEQLEKRFELILKQVGIAPFVPKVETCYFKSEANLIGAVYNYMQQSNKIRGTENETIAK</sequence>
<keyword evidence="3" id="KW-1185">Reference proteome</keyword>
<dbReference type="PANTHER" id="PTHR18964:SF170">
    <property type="entry name" value="SUGAR KINASE"/>
    <property type="match status" value="1"/>
</dbReference>
<organism evidence="2 3">
    <name type="scientific">Desemzia incerta</name>
    <dbReference type="NCBI Taxonomy" id="82801"/>
    <lineage>
        <taxon>Bacteria</taxon>
        <taxon>Bacillati</taxon>
        <taxon>Bacillota</taxon>
        <taxon>Bacilli</taxon>
        <taxon>Lactobacillales</taxon>
        <taxon>Carnobacteriaceae</taxon>
        <taxon>Desemzia</taxon>
    </lineage>
</organism>
<proteinExistence type="inferred from homology"/>
<dbReference type="Pfam" id="PF00480">
    <property type="entry name" value="ROK"/>
    <property type="match status" value="1"/>
</dbReference>
<dbReference type="InterPro" id="IPR000600">
    <property type="entry name" value="ROK"/>
</dbReference>